<keyword evidence="2" id="KW-0560">Oxidoreductase</keyword>
<dbReference type="Proteomes" id="UP000479226">
    <property type="component" value="Unassembled WGS sequence"/>
</dbReference>
<dbReference type="PANTHER" id="PTHR30466">
    <property type="entry name" value="FLAVIN REDUCTASE"/>
    <property type="match status" value="1"/>
</dbReference>
<dbReference type="SMART" id="SM00903">
    <property type="entry name" value="Flavin_Reduct"/>
    <property type="match status" value="1"/>
</dbReference>
<dbReference type="SUPFAM" id="SSF50475">
    <property type="entry name" value="FMN-binding split barrel"/>
    <property type="match status" value="1"/>
</dbReference>
<proteinExistence type="inferred from homology"/>
<dbReference type="InterPro" id="IPR050268">
    <property type="entry name" value="NADH-dep_flavin_reductase"/>
</dbReference>
<dbReference type="InterPro" id="IPR012349">
    <property type="entry name" value="Split_barrel_FMN-bd"/>
</dbReference>
<sequence>MITSTVLRPVDPAHFRAVMRHLPTGVVAICATDPVTGTPSGLVVGSFQSLSLEPALVTFSVTHTSTSWPKISRAQQFSVNLLAEDQQSVCGALSSKSEDKFASINWHESSYGSPHITGSLGWIDCRVEQEIVAGDHLIVIAAVQEMTASDGGDPLVFHGGQLGGFRQRLAA</sequence>
<dbReference type="PANTHER" id="PTHR30466:SF11">
    <property type="entry name" value="FLAVIN-DEPENDENT MONOOXYGENASE, REDUCTASE SUBUNIT HSAB"/>
    <property type="match status" value="1"/>
</dbReference>
<evidence type="ECO:0000256" key="2">
    <source>
        <dbReference type="ARBA" id="ARBA00023002"/>
    </source>
</evidence>
<keyword evidence="5" id="KW-1185">Reference proteome</keyword>
<comment type="similarity">
    <text evidence="1">Belongs to the non-flavoprotein flavin reductase family.</text>
</comment>
<evidence type="ECO:0000313" key="4">
    <source>
        <dbReference type="EMBL" id="NGN85304.1"/>
    </source>
</evidence>
<dbReference type="RefSeq" id="WP_165183514.1">
    <property type="nucleotide sequence ID" value="NZ_JAAKZI010000044.1"/>
</dbReference>
<dbReference type="Gene3D" id="2.30.110.10">
    <property type="entry name" value="Electron Transport, Fmn-binding Protein, Chain A"/>
    <property type="match status" value="1"/>
</dbReference>
<evidence type="ECO:0000259" key="3">
    <source>
        <dbReference type="SMART" id="SM00903"/>
    </source>
</evidence>
<reference evidence="4 5" key="1">
    <citation type="submission" date="2020-02" db="EMBL/GenBank/DDBJ databases">
        <title>Genome sequence of the type strain DSM 27180 of Arthrobacter silviterrae.</title>
        <authorList>
            <person name="Gao J."/>
            <person name="Sun J."/>
        </authorList>
    </citation>
    <scope>NUCLEOTIDE SEQUENCE [LARGE SCALE GENOMIC DNA]</scope>
    <source>
        <strain evidence="4 5">DSM 27180</strain>
    </source>
</reference>
<dbReference type="EMBL" id="JAAKZI010000044">
    <property type="protein sequence ID" value="NGN85304.1"/>
    <property type="molecule type" value="Genomic_DNA"/>
</dbReference>
<organism evidence="4 5">
    <name type="scientific">Arthrobacter silviterrae</name>
    <dbReference type="NCBI Taxonomy" id="2026658"/>
    <lineage>
        <taxon>Bacteria</taxon>
        <taxon>Bacillati</taxon>
        <taxon>Actinomycetota</taxon>
        <taxon>Actinomycetes</taxon>
        <taxon>Micrococcales</taxon>
        <taxon>Micrococcaceae</taxon>
        <taxon>Arthrobacter</taxon>
    </lineage>
</organism>
<accession>A0ABX0DEF1</accession>
<dbReference type="InterPro" id="IPR002563">
    <property type="entry name" value="Flavin_Rdtase-like_dom"/>
</dbReference>
<comment type="caution">
    <text evidence="4">The sequence shown here is derived from an EMBL/GenBank/DDBJ whole genome shotgun (WGS) entry which is preliminary data.</text>
</comment>
<dbReference type="Pfam" id="PF01613">
    <property type="entry name" value="Flavin_Reduct"/>
    <property type="match status" value="1"/>
</dbReference>
<feature type="domain" description="Flavin reductase like" evidence="3">
    <location>
        <begin position="19"/>
        <end position="164"/>
    </location>
</feature>
<gene>
    <name evidence="4" type="ORF">G6N77_17815</name>
</gene>
<evidence type="ECO:0000256" key="1">
    <source>
        <dbReference type="ARBA" id="ARBA00008898"/>
    </source>
</evidence>
<evidence type="ECO:0000313" key="5">
    <source>
        <dbReference type="Proteomes" id="UP000479226"/>
    </source>
</evidence>
<name>A0ABX0DEF1_9MICC</name>
<protein>
    <submittedName>
        <fullName evidence="4">Flavin reductase family protein</fullName>
    </submittedName>
</protein>